<dbReference type="RefSeq" id="WP_114447035.1">
    <property type="nucleotide sequence ID" value="NZ_CP065163.1"/>
</dbReference>
<dbReference type="Proteomes" id="UP001176846">
    <property type="component" value="Unassembled WGS sequence"/>
</dbReference>
<dbReference type="AlphaFoldDB" id="A0AAW9PRT4"/>
<reference evidence="1" key="2">
    <citation type="submission" date="2024-01" db="EMBL/GenBank/DDBJ databases">
        <authorList>
            <person name="Macesic N."/>
        </authorList>
    </citation>
    <scope>NUCLEOTIDE SEQUENCE</scope>
    <source>
        <strain evidence="1">CPO071</strain>
    </source>
</reference>
<evidence type="ECO:0000313" key="2">
    <source>
        <dbReference type="Proteomes" id="UP001176846"/>
    </source>
</evidence>
<accession>A0AAW9PRT4</accession>
<sequence length="68" mass="7797">MQKDKTGSIESTTLKEFMKIEQNLNWQTRSRGDNDSEYQIYLACADNGKGIDVTTGKPLKTYDEWCNS</sequence>
<organism evidence="1 2">
    <name type="scientific">Klebsiella variicola</name>
    <dbReference type="NCBI Taxonomy" id="244366"/>
    <lineage>
        <taxon>Bacteria</taxon>
        <taxon>Pseudomonadati</taxon>
        <taxon>Pseudomonadota</taxon>
        <taxon>Gammaproteobacteria</taxon>
        <taxon>Enterobacterales</taxon>
        <taxon>Enterobacteriaceae</taxon>
        <taxon>Klebsiella/Raoultella group</taxon>
        <taxon>Klebsiella</taxon>
        <taxon>Klebsiella pneumoniae complex</taxon>
    </lineage>
</organism>
<dbReference type="EMBL" id="JARTTN020000002">
    <property type="protein sequence ID" value="MEC6060236.1"/>
    <property type="molecule type" value="Genomic_DNA"/>
</dbReference>
<dbReference type="GeneID" id="39634774"/>
<gene>
    <name evidence="1" type="ORF">QAB22_027575</name>
</gene>
<name>A0AAW9PRT4_KLEVA</name>
<protein>
    <submittedName>
        <fullName evidence="1">Uncharacterized protein</fullName>
    </submittedName>
</protein>
<proteinExistence type="predicted"/>
<reference evidence="1" key="1">
    <citation type="journal article" date="2023" name="Nat. Commun.">
        <title>Genomic dissection of endemic carbapenem resistance reveals metallo-beta-lactamase dissemination through clonal, plasmid and integron transfer.</title>
        <authorList>
            <person name="Macesic N."/>
            <person name="Hawkey J."/>
            <person name="Vezina B."/>
            <person name="Wisniewski J.A."/>
            <person name="Cottingham H."/>
            <person name="Blakeway L.V."/>
            <person name="Harshegyi T."/>
            <person name="Pragastis K."/>
            <person name="Badoordeen G.Z."/>
            <person name="Dennison A."/>
            <person name="Spelman D.W."/>
            <person name="Jenney A.W.J."/>
            <person name="Peleg A.Y."/>
        </authorList>
    </citation>
    <scope>NUCLEOTIDE SEQUENCE</scope>
    <source>
        <strain evidence="1">CPO071</strain>
    </source>
</reference>
<evidence type="ECO:0000313" key="1">
    <source>
        <dbReference type="EMBL" id="MEC6060236.1"/>
    </source>
</evidence>
<comment type="caution">
    <text evidence="1">The sequence shown here is derived from an EMBL/GenBank/DDBJ whole genome shotgun (WGS) entry which is preliminary data.</text>
</comment>